<dbReference type="EMBL" id="QUMO01000002">
    <property type="protein sequence ID" value="REF87609.1"/>
    <property type="molecule type" value="Genomic_DNA"/>
</dbReference>
<evidence type="ECO:0000256" key="1">
    <source>
        <dbReference type="ARBA" id="ARBA00004651"/>
    </source>
</evidence>
<evidence type="ECO:0000313" key="8">
    <source>
        <dbReference type="EMBL" id="REF87609.1"/>
    </source>
</evidence>
<accession>A0A3D9Z2Q9</accession>
<dbReference type="PANTHER" id="PTHR35007">
    <property type="entry name" value="INTEGRAL MEMBRANE PROTEIN-RELATED"/>
    <property type="match status" value="1"/>
</dbReference>
<dbReference type="Proteomes" id="UP000256900">
    <property type="component" value="Unassembled WGS sequence"/>
</dbReference>
<dbReference type="PANTHER" id="PTHR35007:SF2">
    <property type="entry name" value="PILUS ASSEMBLE PROTEIN"/>
    <property type="match status" value="1"/>
</dbReference>
<feature type="transmembrane region" description="Helical" evidence="6">
    <location>
        <begin position="146"/>
        <end position="169"/>
    </location>
</feature>
<sequence>MNDVTDFLLNRQAMLAALVAISIFATILTFAMPLLQTDRLGRRMKIVASERERIRARERERLAESKVTLRQAPKAYMKNIVDRFNLSSWLGTEKAKHQMVMAGFRGQQAEVGFLFFRLVTPIGVFVFALIYLFFLSRFGLSPMMNIAVAIGAAYIGIKAPEIYVSNAIAKRQKSMSKAVPDSLDLMLICVESGMSIELAFRKVAQEVGIQSIPLAEELTLTTAELSYLSDRRQAFENLGTRTGVDSLKQISTVLTQAERYGTPLAQALRIVATESRQRRMSEAEKKAAALPPKLTVPMILFFLPVLFAVIITPAIIQVSATMR</sequence>
<dbReference type="Pfam" id="PF00482">
    <property type="entry name" value="T2SSF"/>
    <property type="match status" value="1"/>
</dbReference>
<dbReference type="AlphaFoldDB" id="A0A3D9Z2Q9"/>
<dbReference type="InterPro" id="IPR018076">
    <property type="entry name" value="T2SS_GspF_dom"/>
</dbReference>
<keyword evidence="3 6" id="KW-0812">Transmembrane</keyword>
<organism evidence="8 9">
    <name type="scientific">Methylovirgula ligni</name>
    <dbReference type="NCBI Taxonomy" id="569860"/>
    <lineage>
        <taxon>Bacteria</taxon>
        <taxon>Pseudomonadati</taxon>
        <taxon>Pseudomonadota</taxon>
        <taxon>Alphaproteobacteria</taxon>
        <taxon>Hyphomicrobiales</taxon>
        <taxon>Beijerinckiaceae</taxon>
        <taxon>Methylovirgula</taxon>
    </lineage>
</organism>
<reference evidence="8 9" key="1">
    <citation type="submission" date="2018-08" db="EMBL/GenBank/DDBJ databases">
        <title>Genomic Encyclopedia of Type Strains, Phase IV (KMG-IV): sequencing the most valuable type-strain genomes for metagenomic binning, comparative biology and taxonomic classification.</title>
        <authorList>
            <person name="Goeker M."/>
        </authorList>
    </citation>
    <scope>NUCLEOTIDE SEQUENCE [LARGE SCALE GENOMIC DNA]</scope>
    <source>
        <strain evidence="8 9">BW863</strain>
    </source>
</reference>
<dbReference type="GO" id="GO:0005886">
    <property type="term" value="C:plasma membrane"/>
    <property type="evidence" value="ECO:0007669"/>
    <property type="project" value="UniProtKB-SubCell"/>
</dbReference>
<keyword evidence="5 6" id="KW-0472">Membrane</keyword>
<evidence type="ECO:0000256" key="2">
    <source>
        <dbReference type="ARBA" id="ARBA00022475"/>
    </source>
</evidence>
<evidence type="ECO:0000256" key="4">
    <source>
        <dbReference type="ARBA" id="ARBA00022989"/>
    </source>
</evidence>
<keyword evidence="4 6" id="KW-1133">Transmembrane helix</keyword>
<name>A0A3D9Z2Q9_9HYPH</name>
<feature type="domain" description="Type II secretion system protein GspF" evidence="7">
    <location>
        <begin position="183"/>
        <end position="311"/>
    </location>
</feature>
<evidence type="ECO:0000256" key="3">
    <source>
        <dbReference type="ARBA" id="ARBA00022692"/>
    </source>
</evidence>
<dbReference type="RefSeq" id="WP_115835791.1">
    <property type="nucleotide sequence ID" value="NZ_CP025086.1"/>
</dbReference>
<comment type="caution">
    <text evidence="8">The sequence shown here is derived from an EMBL/GenBank/DDBJ whole genome shotgun (WGS) entry which is preliminary data.</text>
</comment>
<gene>
    <name evidence="8" type="ORF">DES32_1232</name>
</gene>
<comment type="subcellular location">
    <subcellularLocation>
        <location evidence="1">Cell membrane</location>
        <topology evidence="1">Multi-pass membrane protein</topology>
    </subcellularLocation>
</comment>
<keyword evidence="9" id="KW-1185">Reference proteome</keyword>
<evidence type="ECO:0000256" key="5">
    <source>
        <dbReference type="ARBA" id="ARBA00023136"/>
    </source>
</evidence>
<evidence type="ECO:0000256" key="6">
    <source>
        <dbReference type="SAM" id="Phobius"/>
    </source>
</evidence>
<protein>
    <submittedName>
        <fullName evidence="8">Tight adherence protein C</fullName>
    </submittedName>
</protein>
<dbReference type="OrthoDB" id="9810662at2"/>
<evidence type="ECO:0000313" key="9">
    <source>
        <dbReference type="Proteomes" id="UP000256900"/>
    </source>
</evidence>
<proteinExistence type="predicted"/>
<feature type="transmembrane region" description="Helical" evidence="6">
    <location>
        <begin position="294"/>
        <end position="316"/>
    </location>
</feature>
<keyword evidence="2" id="KW-1003">Cell membrane</keyword>
<feature type="transmembrane region" description="Helical" evidence="6">
    <location>
        <begin position="114"/>
        <end position="134"/>
    </location>
</feature>
<evidence type="ECO:0000259" key="7">
    <source>
        <dbReference type="Pfam" id="PF00482"/>
    </source>
</evidence>
<feature type="transmembrane region" description="Helical" evidence="6">
    <location>
        <begin position="12"/>
        <end position="35"/>
    </location>
</feature>